<dbReference type="InterPro" id="IPR003825">
    <property type="entry name" value="Colicin-V_CvpA"/>
</dbReference>
<organism evidence="6 7">
    <name type="scientific">Aureicoccus marinus</name>
    <dbReference type="NCBI Taxonomy" id="754435"/>
    <lineage>
        <taxon>Bacteria</taxon>
        <taxon>Pseudomonadati</taxon>
        <taxon>Bacteroidota</taxon>
        <taxon>Flavobacteriia</taxon>
        <taxon>Flavobacteriales</taxon>
        <taxon>Flavobacteriaceae</taxon>
        <taxon>Aureicoccus</taxon>
    </lineage>
</organism>
<reference evidence="7" key="1">
    <citation type="submission" date="2016-11" db="EMBL/GenBank/DDBJ databases">
        <title>Trade-off between light-utilization and light-protection in marine flavobacteria.</title>
        <authorList>
            <person name="Kumagai Y."/>
            <person name="Yoshizawa S."/>
            <person name="Kogure K."/>
        </authorList>
    </citation>
    <scope>NUCLEOTIDE SEQUENCE [LARGE SCALE GENOMIC DNA]</scope>
    <source>
        <strain evidence="7">SG-18</strain>
    </source>
</reference>
<evidence type="ECO:0000256" key="3">
    <source>
        <dbReference type="ARBA" id="ARBA00022989"/>
    </source>
</evidence>
<feature type="transmembrane region" description="Helical" evidence="5">
    <location>
        <begin position="61"/>
        <end position="82"/>
    </location>
</feature>
<sequence length="178" mass="19326">MSFLDIILGLLIVWGLYKGASNGLFVEVAELIALIAGIYGAIHFSLTVSEFMEKSLDWNEGYVRIVAFLAVFLIIVIIVHMAGKFLTNVVDGAAILGLMNKVAGGLFGALKIAVILGAILLFFERATASFNIVTKSTKKSSLLYEPVKEVGAFVFSKVLKENPSKIERQASKEIKKAL</sequence>
<dbReference type="GO" id="GO:0009403">
    <property type="term" value="P:toxin biosynthetic process"/>
    <property type="evidence" value="ECO:0007669"/>
    <property type="project" value="InterPro"/>
</dbReference>
<dbReference type="AlphaFoldDB" id="A0A2S7T8U4"/>
<evidence type="ECO:0000313" key="6">
    <source>
        <dbReference type="EMBL" id="PQJ16353.1"/>
    </source>
</evidence>
<proteinExistence type="predicted"/>
<evidence type="ECO:0000256" key="5">
    <source>
        <dbReference type="SAM" id="Phobius"/>
    </source>
</evidence>
<gene>
    <name evidence="6" type="ORF">BST99_12065</name>
</gene>
<keyword evidence="2 5" id="KW-0812">Transmembrane</keyword>
<dbReference type="OrthoDB" id="9799585at2"/>
<dbReference type="RefSeq" id="WP_105002025.1">
    <property type="nucleotide sequence ID" value="NZ_MQVX01000001.1"/>
</dbReference>
<name>A0A2S7T8U4_9FLAO</name>
<evidence type="ECO:0000313" key="7">
    <source>
        <dbReference type="Proteomes" id="UP000239366"/>
    </source>
</evidence>
<dbReference type="Proteomes" id="UP000239366">
    <property type="component" value="Unassembled WGS sequence"/>
</dbReference>
<comment type="subcellular location">
    <subcellularLocation>
        <location evidence="1">Membrane</location>
        <topology evidence="1">Multi-pass membrane protein</topology>
    </subcellularLocation>
</comment>
<dbReference type="Pfam" id="PF02674">
    <property type="entry name" value="Colicin_V"/>
    <property type="match status" value="1"/>
</dbReference>
<keyword evidence="7" id="KW-1185">Reference proteome</keyword>
<keyword evidence="4 5" id="KW-0472">Membrane</keyword>
<dbReference type="PANTHER" id="PTHR37306:SF1">
    <property type="entry name" value="COLICIN V PRODUCTION PROTEIN"/>
    <property type="match status" value="1"/>
</dbReference>
<comment type="caution">
    <text evidence="6">The sequence shown here is derived from an EMBL/GenBank/DDBJ whole genome shotgun (WGS) entry which is preliminary data.</text>
</comment>
<feature type="transmembrane region" description="Helical" evidence="5">
    <location>
        <begin position="31"/>
        <end position="49"/>
    </location>
</feature>
<accession>A0A2S7T8U4</accession>
<protein>
    <submittedName>
        <fullName evidence="6">Colicin V production protein</fullName>
    </submittedName>
</protein>
<dbReference type="PANTHER" id="PTHR37306">
    <property type="entry name" value="COLICIN V PRODUCTION PROTEIN"/>
    <property type="match status" value="1"/>
</dbReference>
<feature type="transmembrane region" description="Helical" evidence="5">
    <location>
        <begin position="102"/>
        <end position="123"/>
    </location>
</feature>
<evidence type="ECO:0000256" key="2">
    <source>
        <dbReference type="ARBA" id="ARBA00022692"/>
    </source>
</evidence>
<evidence type="ECO:0000256" key="1">
    <source>
        <dbReference type="ARBA" id="ARBA00004141"/>
    </source>
</evidence>
<keyword evidence="3 5" id="KW-1133">Transmembrane helix</keyword>
<dbReference type="GO" id="GO:0016020">
    <property type="term" value="C:membrane"/>
    <property type="evidence" value="ECO:0007669"/>
    <property type="project" value="UniProtKB-SubCell"/>
</dbReference>
<dbReference type="EMBL" id="MQVX01000001">
    <property type="protein sequence ID" value="PQJ16353.1"/>
    <property type="molecule type" value="Genomic_DNA"/>
</dbReference>
<evidence type="ECO:0000256" key="4">
    <source>
        <dbReference type="ARBA" id="ARBA00023136"/>
    </source>
</evidence>